<dbReference type="GO" id="GO:0005576">
    <property type="term" value="C:extracellular region"/>
    <property type="evidence" value="ECO:0007669"/>
    <property type="project" value="UniProtKB-SubCell"/>
</dbReference>
<evidence type="ECO:0000256" key="2">
    <source>
        <dbReference type="ARBA" id="ARBA00004613"/>
    </source>
</evidence>
<accession>A0AAD9Y8H7</accession>
<dbReference type="PANTHER" id="PTHR42061:SF6">
    <property type="entry name" value="ENDO-CHITOSANASE"/>
    <property type="match status" value="1"/>
</dbReference>
<gene>
    <name evidence="11" type="ORF">CKAH01_18401</name>
</gene>
<keyword evidence="12" id="KW-1185">Reference proteome</keyword>
<feature type="chain" id="PRO_5041773938" description="Endo-chitosanase" evidence="10">
    <location>
        <begin position="22"/>
        <end position="291"/>
    </location>
</feature>
<keyword evidence="6 10" id="KW-0378">Hydrolase</keyword>
<name>A0AAD9Y8H7_COLKA</name>
<dbReference type="AlphaFoldDB" id="A0AAD9Y8H7"/>
<comment type="catalytic activity">
    <reaction evidence="1 10">
        <text>Endohydrolysis of beta-(1-&gt;4)-linkages between D-glucosamine residues in a partly acetylated chitosan.</text>
        <dbReference type="EC" id="3.2.1.132"/>
    </reaction>
</comment>
<comment type="similarity">
    <text evidence="3 10">Belongs to the glycosyl hydrolase 75 family.</text>
</comment>
<evidence type="ECO:0000313" key="11">
    <source>
        <dbReference type="EMBL" id="KAK2743559.1"/>
    </source>
</evidence>
<reference evidence="11" key="1">
    <citation type="submission" date="2023-02" db="EMBL/GenBank/DDBJ databases">
        <title>Colletotrichum kahawae CIFC_Que2 genome sequencing and assembly.</title>
        <authorList>
            <person name="Baroncelli R."/>
        </authorList>
    </citation>
    <scope>NUCLEOTIDE SEQUENCE</scope>
    <source>
        <strain evidence="11">CIFC_Que2</strain>
    </source>
</reference>
<dbReference type="EMBL" id="VYYT01000319">
    <property type="protein sequence ID" value="KAK2743559.1"/>
    <property type="molecule type" value="Genomic_DNA"/>
</dbReference>
<keyword evidence="9 10" id="KW-0624">Polysaccharide degradation</keyword>
<protein>
    <recommendedName>
        <fullName evidence="10">Endo-chitosanase</fullName>
        <ecNumber evidence="10">3.2.1.132</ecNumber>
    </recommendedName>
</protein>
<keyword evidence="8 10" id="KW-0326">Glycosidase</keyword>
<feature type="signal peptide" evidence="10">
    <location>
        <begin position="1"/>
        <end position="21"/>
    </location>
</feature>
<proteinExistence type="inferred from homology"/>
<evidence type="ECO:0000256" key="6">
    <source>
        <dbReference type="ARBA" id="ARBA00022801"/>
    </source>
</evidence>
<dbReference type="EC" id="3.2.1.132" evidence="10"/>
<dbReference type="InterPro" id="IPR009939">
    <property type="entry name" value="Chitosanase_fungal"/>
</dbReference>
<evidence type="ECO:0000256" key="7">
    <source>
        <dbReference type="ARBA" id="ARBA00023277"/>
    </source>
</evidence>
<keyword evidence="7" id="KW-0119">Carbohydrate metabolism</keyword>
<dbReference type="GO" id="GO:0000272">
    <property type="term" value="P:polysaccharide catabolic process"/>
    <property type="evidence" value="ECO:0007669"/>
    <property type="project" value="UniProtKB-KW"/>
</dbReference>
<dbReference type="Proteomes" id="UP001281614">
    <property type="component" value="Unassembled WGS sequence"/>
</dbReference>
<comment type="subcellular location">
    <subcellularLocation>
        <location evidence="2 10">Secreted</location>
    </subcellularLocation>
</comment>
<comment type="function">
    <text evidence="10">Chitosanase catalyzing the endo-type cleavage of chitosan, the deacylated form of chitin. Chitosanase may be crucial in the degradation of the deacetylated portion of chitin in the fungal cell wall.</text>
</comment>
<evidence type="ECO:0000256" key="10">
    <source>
        <dbReference type="RuleBase" id="RU361208"/>
    </source>
</evidence>
<comment type="caution">
    <text evidence="11">The sequence shown here is derived from an EMBL/GenBank/DDBJ whole genome shotgun (WGS) entry which is preliminary data.</text>
</comment>
<evidence type="ECO:0000256" key="3">
    <source>
        <dbReference type="ARBA" id="ARBA00007799"/>
    </source>
</evidence>
<dbReference type="PANTHER" id="PTHR42061">
    <property type="entry name" value="ENDO-CHITOSANASE"/>
    <property type="match status" value="1"/>
</dbReference>
<sequence length="291" mass="31108">MIPRVAFFLQSLATLIPVISALDVPENAKDFYDHVRGKGKCGHVLKGGFNSMDGDSGDFGYCGDYLEKYNIIYVQGKSGQLTNMDIDCDGAQSSGDGRCASSTDTQSQTSFKSRLSSWGYGDLNSYIHPYVVFGNEGSKPNWPNFDPKEHGIEPLSVMAIVCNNQLVNPIVLTMSQFYGIWGDTNGDDGDQPMVGEASIALATSCFGNGVNGNQGHDDNDVLYIAFTGQDAAPGANGANWSASTAAEFSSSINDLGNKLVERVGSGSNFKARANKAVLFSAYLLGLIWIIS</sequence>
<evidence type="ECO:0000256" key="9">
    <source>
        <dbReference type="ARBA" id="ARBA00023326"/>
    </source>
</evidence>
<organism evidence="11 12">
    <name type="scientific">Colletotrichum kahawae</name>
    <name type="common">Coffee berry disease fungus</name>
    <dbReference type="NCBI Taxonomy" id="34407"/>
    <lineage>
        <taxon>Eukaryota</taxon>
        <taxon>Fungi</taxon>
        <taxon>Dikarya</taxon>
        <taxon>Ascomycota</taxon>
        <taxon>Pezizomycotina</taxon>
        <taxon>Sordariomycetes</taxon>
        <taxon>Hypocreomycetidae</taxon>
        <taxon>Glomerellales</taxon>
        <taxon>Glomerellaceae</taxon>
        <taxon>Colletotrichum</taxon>
        <taxon>Colletotrichum gloeosporioides species complex</taxon>
    </lineage>
</organism>
<keyword evidence="5 10" id="KW-0732">Signal</keyword>
<evidence type="ECO:0000256" key="8">
    <source>
        <dbReference type="ARBA" id="ARBA00023295"/>
    </source>
</evidence>
<keyword evidence="4" id="KW-0964">Secreted</keyword>
<dbReference type="Pfam" id="PF07335">
    <property type="entry name" value="Glyco_hydro_75"/>
    <property type="match status" value="1"/>
</dbReference>
<dbReference type="GO" id="GO:0016977">
    <property type="term" value="F:chitosanase activity"/>
    <property type="evidence" value="ECO:0007669"/>
    <property type="project" value="UniProtKB-EC"/>
</dbReference>
<evidence type="ECO:0000256" key="4">
    <source>
        <dbReference type="ARBA" id="ARBA00022525"/>
    </source>
</evidence>
<evidence type="ECO:0000256" key="5">
    <source>
        <dbReference type="ARBA" id="ARBA00022729"/>
    </source>
</evidence>
<evidence type="ECO:0000256" key="1">
    <source>
        <dbReference type="ARBA" id="ARBA00000405"/>
    </source>
</evidence>
<evidence type="ECO:0000313" key="12">
    <source>
        <dbReference type="Proteomes" id="UP001281614"/>
    </source>
</evidence>